<name>A0A1V5ZMB1_9BACT</name>
<reference evidence="1" key="1">
    <citation type="submission" date="2017-02" db="EMBL/GenBank/DDBJ databases">
        <title>Delving into the versatile metabolic prowess of the omnipresent phylum Bacteroidetes.</title>
        <authorList>
            <person name="Nobu M.K."/>
            <person name="Mei R."/>
            <person name="Narihiro T."/>
            <person name="Kuroda K."/>
            <person name="Liu W.-T."/>
        </authorList>
    </citation>
    <scope>NUCLEOTIDE SEQUENCE</scope>
    <source>
        <strain evidence="1">ADurb.Bin160</strain>
    </source>
</reference>
<sequence length="141" mass="17026">MDLIIFLNADIGLNIPDYSAAKNNFHFLYDTFTSHTCKNYIVQTFNPEVYSIRNACKMDKELFTIEDNQFRKKNLYPPFSDVCVISYKDEIEEKLFNKIDIMYKDLLYLKDKYQMNNLEIYTTPPLIYKMFNKYRYNIILK</sequence>
<evidence type="ECO:0000313" key="1">
    <source>
        <dbReference type="EMBL" id="OQB41373.1"/>
    </source>
</evidence>
<accession>A0A1V5ZMB1</accession>
<gene>
    <name evidence="1" type="ORF">BWY04_00877</name>
</gene>
<proteinExistence type="predicted"/>
<dbReference type="EMBL" id="MWDB01000018">
    <property type="protein sequence ID" value="OQB41373.1"/>
    <property type="molecule type" value="Genomic_DNA"/>
</dbReference>
<organism evidence="1">
    <name type="scientific">candidate division CPR1 bacterium ADurb.Bin160</name>
    <dbReference type="NCBI Taxonomy" id="1852826"/>
    <lineage>
        <taxon>Bacteria</taxon>
        <taxon>candidate division CPR1</taxon>
    </lineage>
</organism>
<dbReference type="AlphaFoldDB" id="A0A1V5ZMB1"/>
<protein>
    <submittedName>
        <fullName evidence="1">Primosome assembly protein PriA</fullName>
    </submittedName>
</protein>
<dbReference type="Proteomes" id="UP000485621">
    <property type="component" value="Unassembled WGS sequence"/>
</dbReference>
<comment type="caution">
    <text evidence="1">The sequence shown here is derived from an EMBL/GenBank/DDBJ whole genome shotgun (WGS) entry which is preliminary data.</text>
</comment>